<evidence type="ECO:0000313" key="2">
    <source>
        <dbReference type="EMBL" id="KAG7376306.1"/>
    </source>
</evidence>
<reference evidence="2" key="1">
    <citation type="submission" date="2021-02" db="EMBL/GenBank/DDBJ databases">
        <authorList>
            <person name="Palmer J.M."/>
        </authorList>
    </citation>
    <scope>NUCLEOTIDE SEQUENCE</scope>
    <source>
        <strain evidence="2">SCRP734</strain>
    </source>
</reference>
<feature type="transmembrane region" description="Helical" evidence="1">
    <location>
        <begin position="38"/>
        <end position="61"/>
    </location>
</feature>
<keyword evidence="2" id="KW-0346">Stress response</keyword>
<comment type="caution">
    <text evidence="2">The sequence shown here is derived from an EMBL/GenBank/DDBJ whole genome shotgun (WGS) entry which is preliminary data.</text>
</comment>
<organism evidence="2 3">
    <name type="scientific">Phytophthora pseudosyringae</name>
    <dbReference type="NCBI Taxonomy" id="221518"/>
    <lineage>
        <taxon>Eukaryota</taxon>
        <taxon>Sar</taxon>
        <taxon>Stramenopiles</taxon>
        <taxon>Oomycota</taxon>
        <taxon>Peronosporomycetes</taxon>
        <taxon>Peronosporales</taxon>
        <taxon>Peronosporaceae</taxon>
        <taxon>Phytophthora</taxon>
    </lineage>
</organism>
<keyword evidence="1" id="KW-0812">Transmembrane</keyword>
<keyword evidence="1" id="KW-1133">Transmembrane helix</keyword>
<dbReference type="Proteomes" id="UP000694044">
    <property type="component" value="Unassembled WGS sequence"/>
</dbReference>
<name>A0A8T1V5V0_9STRA</name>
<dbReference type="AlphaFoldDB" id="A0A8T1V5V0"/>
<proteinExistence type="predicted"/>
<feature type="transmembrane region" description="Helical" evidence="1">
    <location>
        <begin position="264"/>
        <end position="281"/>
    </location>
</feature>
<protein>
    <submittedName>
        <fullName evidence="2">10 kDa heat shock protein</fullName>
    </submittedName>
</protein>
<keyword evidence="1" id="KW-0472">Membrane</keyword>
<keyword evidence="3" id="KW-1185">Reference proteome</keyword>
<dbReference type="OrthoDB" id="123454at2759"/>
<feature type="transmembrane region" description="Helical" evidence="1">
    <location>
        <begin position="179"/>
        <end position="203"/>
    </location>
</feature>
<feature type="transmembrane region" description="Helical" evidence="1">
    <location>
        <begin position="145"/>
        <end position="167"/>
    </location>
</feature>
<gene>
    <name evidence="2" type="primary">HSPE1_8</name>
    <name evidence="2" type="ORF">PHYPSEUDO_013781</name>
</gene>
<accession>A0A8T1V5V0</accession>
<sequence>MWLLLFNIAPNATSNRVMNTADLDEGSFWRLVDLPPTFFWLIVSGLSVLGSCYAFVLCELISTRARVGRVVPFKEGFGRIPVWTNILGRTFTRPSDQGSVTERVSSAVKSSYDLVHTKMNCTMKIADLVVETIMLIQILEAGSPITLAAGFTVITASNALAFATLIWIPNRNVALTENLIDLVFDVLIVIGYPVLVLGASTIADPVQRAIIDKSLGSLQINSLLAFFTRIGVNAALCIRLHRVVSLLQDRKQQRGSIYPKRQRLPAAMLLMYVSLLVIFVAESLRTSAAVWKPHPECAVYARRWTVWEGSSRDKCPCLMLIDCEFGPKTYSEWLQPKDVTTKVADLAAAGLL</sequence>
<dbReference type="EMBL" id="JAGDFM010000733">
    <property type="protein sequence ID" value="KAG7376306.1"/>
    <property type="molecule type" value="Genomic_DNA"/>
</dbReference>
<evidence type="ECO:0000256" key="1">
    <source>
        <dbReference type="SAM" id="Phobius"/>
    </source>
</evidence>
<evidence type="ECO:0000313" key="3">
    <source>
        <dbReference type="Proteomes" id="UP000694044"/>
    </source>
</evidence>